<dbReference type="AlphaFoldDB" id="T1CS66"/>
<proteinExistence type="predicted"/>
<dbReference type="EMBL" id="AUZY01002813">
    <property type="protein sequence ID" value="EQD71364.1"/>
    <property type="molecule type" value="Genomic_DNA"/>
</dbReference>
<sequence>MKELLESSIARSDERARIETPLQCSLKILTNPDISAVLPDTERSDSSCRDVVLEGCLRQALVRLDSDLPAEILEDSYRKMILADEPSLMGLPPSVIRCIAFRYSSGHMLSSSPGALPHLQTHIDPVIERTC</sequence>
<protein>
    <submittedName>
        <fullName evidence="1">Uncharacterized protein</fullName>
    </submittedName>
</protein>
<reference evidence="1" key="2">
    <citation type="journal article" date="2014" name="ISME J.">
        <title>Microbial stratification in low pH oxic and suboxic macroscopic growths along an acid mine drainage.</title>
        <authorList>
            <person name="Mendez-Garcia C."/>
            <person name="Mesa V."/>
            <person name="Sprenger R.R."/>
            <person name="Richter M."/>
            <person name="Diez M.S."/>
            <person name="Solano J."/>
            <person name="Bargiela R."/>
            <person name="Golyshina O.V."/>
            <person name="Manteca A."/>
            <person name="Ramos J.L."/>
            <person name="Gallego J.R."/>
            <person name="Llorente I."/>
            <person name="Martins Dos Santos V.A."/>
            <person name="Jensen O.N."/>
            <person name="Pelaez A.I."/>
            <person name="Sanchez J."/>
            <person name="Ferrer M."/>
        </authorList>
    </citation>
    <scope>NUCLEOTIDE SEQUENCE</scope>
</reference>
<accession>T1CS66</accession>
<reference evidence="1" key="1">
    <citation type="submission" date="2013-08" db="EMBL/GenBank/DDBJ databases">
        <authorList>
            <person name="Mendez C."/>
            <person name="Richter M."/>
            <person name="Ferrer M."/>
            <person name="Sanchez J."/>
        </authorList>
    </citation>
    <scope>NUCLEOTIDE SEQUENCE</scope>
</reference>
<comment type="caution">
    <text evidence="1">The sequence shown here is derived from an EMBL/GenBank/DDBJ whole genome shotgun (WGS) entry which is preliminary data.</text>
</comment>
<gene>
    <name evidence="1" type="ORF">B1B_04499</name>
</gene>
<organism evidence="1">
    <name type="scientific">mine drainage metagenome</name>
    <dbReference type="NCBI Taxonomy" id="410659"/>
    <lineage>
        <taxon>unclassified sequences</taxon>
        <taxon>metagenomes</taxon>
        <taxon>ecological metagenomes</taxon>
    </lineage>
</organism>
<name>T1CS66_9ZZZZ</name>
<evidence type="ECO:0000313" key="1">
    <source>
        <dbReference type="EMBL" id="EQD71364.1"/>
    </source>
</evidence>